<evidence type="ECO:0000313" key="1">
    <source>
        <dbReference type="EMBL" id="ALA97074.1"/>
    </source>
</evidence>
<reference evidence="1 2" key="1">
    <citation type="journal article" date="2015" name="Genome Announc.">
        <title>Complete Genome Sequence of Spiroplasma kunkelii Strain CR2-3x, Causal Agent of Corn Stunt Disease in Zea mays L.</title>
        <authorList>
            <person name="Davis R.E."/>
            <person name="Shao J."/>
            <person name="Dally E.L."/>
            <person name="Zhao Y."/>
            <person name="Gasparich G.E."/>
            <person name="Gaynor B.J."/>
            <person name="Athey J.C."/>
            <person name="Harrison N.A."/>
            <person name="Donofrio N."/>
        </authorList>
    </citation>
    <scope>NUCLEOTIDE SEQUENCE [LARGE SCALE GENOMIC DNA]</scope>
    <source>
        <strain evidence="1 2">CR2-3x</strain>
    </source>
</reference>
<dbReference type="AlphaFoldDB" id="A0A0K2JER6"/>
<proteinExistence type="predicted"/>
<sequence length="107" mass="12822">MKPELKELLLEIKTKINYDKLFRDFIGEVLNEANYNNYYEQSVVDEEIAEQLVEIYFIENYSSDEEVSDLKEKIMKILFFLEGQEELIKEYAYFVETKVSQIVTELN</sequence>
<evidence type="ECO:0000313" key="2">
    <source>
        <dbReference type="Proteomes" id="UP000062963"/>
    </source>
</evidence>
<dbReference type="Proteomes" id="UP000062963">
    <property type="component" value="Chromosome"/>
</dbReference>
<dbReference type="PATRIC" id="fig|273035.7.peg.175"/>
<dbReference type="STRING" id="273035.SKUN_00150"/>
<dbReference type="OrthoDB" id="390204at2"/>
<dbReference type="EMBL" id="CP010899">
    <property type="protein sequence ID" value="ALA97074.1"/>
    <property type="molecule type" value="Genomic_DNA"/>
</dbReference>
<accession>A0A0K2JER6</accession>
<protein>
    <submittedName>
        <fullName evidence="1">Uncharacterized protein</fullName>
    </submittedName>
</protein>
<keyword evidence="2" id="KW-1185">Reference proteome</keyword>
<dbReference type="KEGG" id="skn:SKUN_00150"/>
<name>A0A0K2JER6_SPIKU</name>
<gene>
    <name evidence="1" type="ORF">SKUN_00150</name>
</gene>
<dbReference type="RefSeq" id="WP_053390425.1">
    <property type="nucleotide sequence ID" value="NZ_CP010899.1"/>
</dbReference>
<organism evidence="1 2">
    <name type="scientific">Spiroplasma kunkelii CR2-3x</name>
    <dbReference type="NCBI Taxonomy" id="273035"/>
    <lineage>
        <taxon>Bacteria</taxon>
        <taxon>Bacillati</taxon>
        <taxon>Mycoplasmatota</taxon>
        <taxon>Mollicutes</taxon>
        <taxon>Entomoplasmatales</taxon>
        <taxon>Spiroplasmataceae</taxon>
        <taxon>Spiroplasma</taxon>
    </lineage>
</organism>